<evidence type="ECO:0000313" key="2">
    <source>
        <dbReference type="Proteomes" id="UP001627154"/>
    </source>
</evidence>
<name>A0ABD2WYH4_9HYME</name>
<dbReference type="AlphaFoldDB" id="A0ABD2WYH4"/>
<reference evidence="1 2" key="1">
    <citation type="journal article" date="2024" name="bioRxiv">
        <title>A reference genome for Trichogramma kaykai: A tiny desert-dwelling parasitoid wasp with competing sex-ratio distorters.</title>
        <authorList>
            <person name="Culotta J."/>
            <person name="Lindsey A.R."/>
        </authorList>
    </citation>
    <scope>NUCLEOTIDE SEQUENCE [LARGE SCALE GENOMIC DNA]</scope>
    <source>
        <strain evidence="1 2">KSX58</strain>
    </source>
</reference>
<keyword evidence="2" id="KW-1185">Reference proteome</keyword>
<comment type="caution">
    <text evidence="1">The sequence shown here is derived from an EMBL/GenBank/DDBJ whole genome shotgun (WGS) entry which is preliminary data.</text>
</comment>
<dbReference type="EMBL" id="JBJJXI010000060">
    <property type="protein sequence ID" value="KAL3397909.1"/>
    <property type="molecule type" value="Genomic_DNA"/>
</dbReference>
<protein>
    <submittedName>
        <fullName evidence="1">Uncharacterized protein</fullName>
    </submittedName>
</protein>
<dbReference type="Proteomes" id="UP001627154">
    <property type="component" value="Unassembled WGS sequence"/>
</dbReference>
<accession>A0ABD2WYH4</accession>
<proteinExistence type="predicted"/>
<gene>
    <name evidence="1" type="ORF">TKK_008147</name>
</gene>
<evidence type="ECO:0000313" key="1">
    <source>
        <dbReference type="EMBL" id="KAL3397909.1"/>
    </source>
</evidence>
<sequence length="148" mass="16339">MVRKNRVALLAVEERDSTGNNRGAALTQHIIKESRRAGAGAGTGAEAAAAVAEAAAAAVEKWAELNWEKQRGSLLQRTAENWPSRNCGNYLRHAMLPRIVEQQAPLCRPRVSLRCHCYTAPVILIRNKSNVTVSTLTSHRLRNKVLNY</sequence>
<organism evidence="1 2">
    <name type="scientific">Trichogramma kaykai</name>
    <dbReference type="NCBI Taxonomy" id="54128"/>
    <lineage>
        <taxon>Eukaryota</taxon>
        <taxon>Metazoa</taxon>
        <taxon>Ecdysozoa</taxon>
        <taxon>Arthropoda</taxon>
        <taxon>Hexapoda</taxon>
        <taxon>Insecta</taxon>
        <taxon>Pterygota</taxon>
        <taxon>Neoptera</taxon>
        <taxon>Endopterygota</taxon>
        <taxon>Hymenoptera</taxon>
        <taxon>Apocrita</taxon>
        <taxon>Proctotrupomorpha</taxon>
        <taxon>Chalcidoidea</taxon>
        <taxon>Trichogrammatidae</taxon>
        <taxon>Trichogramma</taxon>
    </lineage>
</organism>